<keyword evidence="5" id="KW-0804">Transcription</keyword>
<dbReference type="InterPro" id="IPR014284">
    <property type="entry name" value="RNA_pol_sigma-70_dom"/>
</dbReference>
<evidence type="ECO:0000256" key="4">
    <source>
        <dbReference type="ARBA" id="ARBA00023125"/>
    </source>
</evidence>
<feature type="domain" description="RNA polymerase sigma-70 region 2" evidence="6">
    <location>
        <begin position="23"/>
        <end position="90"/>
    </location>
</feature>
<feature type="domain" description="RNA polymerase sigma-70 region 4" evidence="7">
    <location>
        <begin position="125"/>
        <end position="174"/>
    </location>
</feature>
<dbReference type="CDD" id="cd06171">
    <property type="entry name" value="Sigma70_r4"/>
    <property type="match status" value="1"/>
</dbReference>
<name>A0A0G1X891_9BACT</name>
<keyword evidence="4" id="KW-0238">DNA-binding</keyword>
<dbReference type="InterPro" id="IPR039425">
    <property type="entry name" value="RNA_pol_sigma-70-like"/>
</dbReference>
<dbReference type="EMBL" id="LCPO01000013">
    <property type="protein sequence ID" value="KKU98818.1"/>
    <property type="molecule type" value="Genomic_DNA"/>
</dbReference>
<comment type="similarity">
    <text evidence="1">Belongs to the sigma-70 factor family. ECF subfamily.</text>
</comment>
<dbReference type="Pfam" id="PF04542">
    <property type="entry name" value="Sigma70_r2"/>
    <property type="match status" value="1"/>
</dbReference>
<protein>
    <submittedName>
        <fullName evidence="8">RNA polymerase ECF-type sigma factor</fullName>
    </submittedName>
</protein>
<evidence type="ECO:0000256" key="1">
    <source>
        <dbReference type="ARBA" id="ARBA00010641"/>
    </source>
</evidence>
<gene>
    <name evidence="8" type="ORF">UY32_C0013G0015</name>
</gene>
<dbReference type="Gene3D" id="1.10.1740.10">
    <property type="match status" value="1"/>
</dbReference>
<dbReference type="GO" id="GO:0003677">
    <property type="term" value="F:DNA binding"/>
    <property type="evidence" value="ECO:0007669"/>
    <property type="project" value="UniProtKB-KW"/>
</dbReference>
<dbReference type="PANTHER" id="PTHR43133:SF57">
    <property type="entry name" value="RNA POLYMERASE SIGMA-70 FACTOR"/>
    <property type="match status" value="1"/>
</dbReference>
<evidence type="ECO:0000256" key="5">
    <source>
        <dbReference type="ARBA" id="ARBA00023163"/>
    </source>
</evidence>
<keyword evidence="3" id="KW-0731">Sigma factor</keyword>
<dbReference type="NCBIfam" id="TIGR02937">
    <property type="entry name" value="sigma70-ECF"/>
    <property type="match status" value="1"/>
</dbReference>
<keyword evidence="2" id="KW-0805">Transcription regulation</keyword>
<accession>A0A0G1X891</accession>
<dbReference type="SUPFAM" id="SSF88659">
    <property type="entry name" value="Sigma3 and sigma4 domains of RNA polymerase sigma factors"/>
    <property type="match status" value="1"/>
</dbReference>
<dbReference type="Pfam" id="PF04545">
    <property type="entry name" value="Sigma70_r4"/>
    <property type="match status" value="1"/>
</dbReference>
<organism evidence="8 9">
    <name type="scientific">Candidatus Jorgensenbacteria bacterium GW2011_GWC1_48_8</name>
    <dbReference type="NCBI Taxonomy" id="1618666"/>
    <lineage>
        <taxon>Bacteria</taxon>
        <taxon>Candidatus Joergenseniibacteriota</taxon>
    </lineage>
</organism>
<dbReference type="PANTHER" id="PTHR43133">
    <property type="entry name" value="RNA POLYMERASE ECF-TYPE SIGMA FACTO"/>
    <property type="match status" value="1"/>
</dbReference>
<dbReference type="Proteomes" id="UP000034600">
    <property type="component" value="Unassembled WGS sequence"/>
</dbReference>
<dbReference type="GO" id="GO:0016987">
    <property type="term" value="F:sigma factor activity"/>
    <property type="evidence" value="ECO:0007669"/>
    <property type="project" value="UniProtKB-KW"/>
</dbReference>
<comment type="caution">
    <text evidence="8">The sequence shown here is derived from an EMBL/GenBank/DDBJ whole genome shotgun (WGS) entry which is preliminary data.</text>
</comment>
<evidence type="ECO:0000259" key="7">
    <source>
        <dbReference type="Pfam" id="PF04545"/>
    </source>
</evidence>
<evidence type="ECO:0000313" key="9">
    <source>
        <dbReference type="Proteomes" id="UP000034600"/>
    </source>
</evidence>
<dbReference type="InterPro" id="IPR036388">
    <property type="entry name" value="WH-like_DNA-bd_sf"/>
</dbReference>
<dbReference type="InterPro" id="IPR013324">
    <property type="entry name" value="RNA_pol_sigma_r3/r4-like"/>
</dbReference>
<dbReference type="InterPro" id="IPR007627">
    <property type="entry name" value="RNA_pol_sigma70_r2"/>
</dbReference>
<dbReference type="AlphaFoldDB" id="A0A0G1X891"/>
<sequence length="178" mass="20494">MTKEESELVKKAQKGDNGAFGEIYDRHLPAIYRFILLKVGTRVDAEDICHQVFLSAWQNIGNYREKGFPFSSWLYKIARNAVVDHWRTNKVNVNIELVSENLLSDLPDIGEKIDKKLELKLIWGALRLLDEDHQNLLIMKFVDELSNKEIAGILGKSEGAVRVIQHRALKQIKKILEQ</sequence>
<dbReference type="SUPFAM" id="SSF88946">
    <property type="entry name" value="Sigma2 domain of RNA polymerase sigma factors"/>
    <property type="match status" value="1"/>
</dbReference>
<evidence type="ECO:0000313" key="8">
    <source>
        <dbReference type="EMBL" id="KKU98818.1"/>
    </source>
</evidence>
<evidence type="ECO:0000256" key="2">
    <source>
        <dbReference type="ARBA" id="ARBA00023015"/>
    </source>
</evidence>
<dbReference type="Gene3D" id="1.10.10.10">
    <property type="entry name" value="Winged helix-like DNA-binding domain superfamily/Winged helix DNA-binding domain"/>
    <property type="match status" value="1"/>
</dbReference>
<reference evidence="8 9" key="1">
    <citation type="journal article" date="2015" name="Nature">
        <title>rRNA introns, odd ribosomes, and small enigmatic genomes across a large radiation of phyla.</title>
        <authorList>
            <person name="Brown C.T."/>
            <person name="Hug L.A."/>
            <person name="Thomas B.C."/>
            <person name="Sharon I."/>
            <person name="Castelle C.J."/>
            <person name="Singh A."/>
            <person name="Wilkins M.J."/>
            <person name="Williams K.H."/>
            <person name="Banfield J.F."/>
        </authorList>
    </citation>
    <scope>NUCLEOTIDE SEQUENCE [LARGE SCALE GENOMIC DNA]</scope>
</reference>
<dbReference type="GO" id="GO:0006352">
    <property type="term" value="P:DNA-templated transcription initiation"/>
    <property type="evidence" value="ECO:0007669"/>
    <property type="project" value="InterPro"/>
</dbReference>
<dbReference type="InterPro" id="IPR013325">
    <property type="entry name" value="RNA_pol_sigma_r2"/>
</dbReference>
<evidence type="ECO:0000259" key="6">
    <source>
        <dbReference type="Pfam" id="PF04542"/>
    </source>
</evidence>
<evidence type="ECO:0000256" key="3">
    <source>
        <dbReference type="ARBA" id="ARBA00023082"/>
    </source>
</evidence>
<proteinExistence type="inferred from homology"/>
<dbReference type="InterPro" id="IPR007630">
    <property type="entry name" value="RNA_pol_sigma70_r4"/>
</dbReference>